<dbReference type="PANTHER" id="PTHR43975">
    <property type="entry name" value="ZGC:101858"/>
    <property type="match status" value="1"/>
</dbReference>
<dbReference type="NCBIfam" id="NF005559">
    <property type="entry name" value="PRK07231.1"/>
    <property type="match status" value="1"/>
</dbReference>
<reference evidence="3" key="1">
    <citation type="submission" date="2013-05" db="EMBL/GenBank/DDBJ databases">
        <authorList>
            <person name="Yim A.K.Y."/>
            <person name="Chan T.F."/>
            <person name="Ji K.M."/>
            <person name="Liu X.Y."/>
            <person name="Zhou J.W."/>
            <person name="Li R.Q."/>
            <person name="Yang K.Y."/>
            <person name="Li J."/>
            <person name="Li M."/>
            <person name="Law P.T.W."/>
            <person name="Wu Y.L."/>
            <person name="Cai Z.L."/>
            <person name="Qin H."/>
            <person name="Bao Y."/>
            <person name="Leung R.K.K."/>
            <person name="Ng P.K.S."/>
            <person name="Zou J."/>
            <person name="Zhong X.J."/>
            <person name="Ran P.X."/>
            <person name="Zhong N.S."/>
            <person name="Liu Z.G."/>
            <person name="Tsui S.K.W."/>
        </authorList>
    </citation>
    <scope>NUCLEOTIDE SEQUENCE</scope>
    <source>
        <strain evidence="3">Derf</strain>
        <tissue evidence="3">Whole organism</tissue>
    </source>
</reference>
<dbReference type="PRINTS" id="PR00081">
    <property type="entry name" value="GDHRDH"/>
</dbReference>
<dbReference type="SUPFAM" id="SSF51735">
    <property type="entry name" value="NAD(P)-binding Rossmann-fold domains"/>
    <property type="match status" value="1"/>
</dbReference>
<dbReference type="Pfam" id="PF13561">
    <property type="entry name" value="adh_short_C2"/>
    <property type="match status" value="1"/>
</dbReference>
<evidence type="ECO:0000256" key="2">
    <source>
        <dbReference type="SAM" id="MobiDB-lite"/>
    </source>
</evidence>
<dbReference type="Proteomes" id="UP000790347">
    <property type="component" value="Unassembled WGS sequence"/>
</dbReference>
<comment type="caution">
    <text evidence="3">The sequence shown here is derived from an EMBL/GenBank/DDBJ whole genome shotgun (WGS) entry which is preliminary data.</text>
</comment>
<keyword evidence="1" id="KW-0560">Oxidoreductase</keyword>
<dbReference type="PROSITE" id="PS00061">
    <property type="entry name" value="ADH_SHORT"/>
    <property type="match status" value="1"/>
</dbReference>
<evidence type="ECO:0000256" key="1">
    <source>
        <dbReference type="ARBA" id="ARBA00023002"/>
    </source>
</evidence>
<feature type="region of interest" description="Disordered" evidence="2">
    <location>
        <begin position="16"/>
        <end position="35"/>
    </location>
</feature>
<proteinExistence type="predicted"/>
<dbReference type="Gene3D" id="3.40.50.720">
    <property type="entry name" value="NAD(P)-binding Rossmann-like Domain"/>
    <property type="match status" value="1"/>
</dbReference>
<protein>
    <submittedName>
        <fullName evidence="3">Uncharacterized protein</fullName>
    </submittedName>
</protein>
<dbReference type="InterPro" id="IPR002347">
    <property type="entry name" value="SDR_fam"/>
</dbReference>
<evidence type="ECO:0000313" key="4">
    <source>
        <dbReference type="Proteomes" id="UP000790347"/>
    </source>
</evidence>
<evidence type="ECO:0000313" key="3">
    <source>
        <dbReference type="EMBL" id="KAH9490502.1"/>
    </source>
</evidence>
<dbReference type="PANTHER" id="PTHR43975:SF2">
    <property type="entry name" value="EG:BACR7A4.14 PROTEIN-RELATED"/>
    <property type="match status" value="1"/>
</dbReference>
<dbReference type="AlphaFoldDB" id="A0A922KRC3"/>
<organism evidence="3 4">
    <name type="scientific">Dermatophagoides farinae</name>
    <name type="common">American house dust mite</name>
    <dbReference type="NCBI Taxonomy" id="6954"/>
    <lineage>
        <taxon>Eukaryota</taxon>
        <taxon>Metazoa</taxon>
        <taxon>Ecdysozoa</taxon>
        <taxon>Arthropoda</taxon>
        <taxon>Chelicerata</taxon>
        <taxon>Arachnida</taxon>
        <taxon>Acari</taxon>
        <taxon>Acariformes</taxon>
        <taxon>Sarcoptiformes</taxon>
        <taxon>Astigmata</taxon>
        <taxon>Psoroptidia</taxon>
        <taxon>Analgoidea</taxon>
        <taxon>Pyroglyphidae</taxon>
        <taxon>Dermatophagoidinae</taxon>
        <taxon>Dermatophagoides</taxon>
    </lineage>
</organism>
<dbReference type="GO" id="GO:0016491">
    <property type="term" value="F:oxidoreductase activity"/>
    <property type="evidence" value="ECO:0007669"/>
    <property type="project" value="UniProtKB-KW"/>
</dbReference>
<name>A0A922KRC3_DERFA</name>
<gene>
    <name evidence="3" type="ORF">DERF_016701</name>
</gene>
<accession>A0A922KRC3</accession>
<dbReference type="EMBL" id="ASGP02000010">
    <property type="protein sequence ID" value="KAH9490502.1"/>
    <property type="molecule type" value="Genomic_DNA"/>
</dbReference>
<sequence>MRSVKSLFSQLSCGSHRSVKIDSPNSGSDKTNLSANHNIENSQEISGNHSSLPLMQVTTEKMSNRNRDFSEKVVLITGSSGGIGLATAKYFARCGAKVVINGRNPVAIAKAAEECQCISPKKYRALQMKADVTKEDDCKRLIATTIDQFGKLDILINNAGAGAFGSIYDPKLLETLEHMINLNVKSIAMVTQMAVPHLEKTNGVIVNISSTLSFKPNVHFMPYCVAKSAVDMFTKCIAMELGPKGIRVNTVNPTAVRTNFQAATGAGEILDGVLKHLEQTNPLRRIGTTEDIVNAIAYLTSSESSFVTGHSLVVDGGSVYV</sequence>
<reference evidence="3" key="2">
    <citation type="journal article" date="2022" name="Res Sq">
        <title>Comparative Genomics Reveals Insights into the Divergent Evolution of Astigmatic Mites and Household Pest Adaptations.</title>
        <authorList>
            <person name="Xiong Q."/>
            <person name="Wan A.T.-Y."/>
            <person name="Liu X.-Y."/>
            <person name="Fung C.S.-H."/>
            <person name="Xiao X."/>
            <person name="Malainual N."/>
            <person name="Hou J."/>
            <person name="Wang L."/>
            <person name="Wang M."/>
            <person name="Yang K."/>
            <person name="Cui Y."/>
            <person name="Leung E."/>
            <person name="Nong W."/>
            <person name="Shin S.-K."/>
            <person name="Au S."/>
            <person name="Jeong K.Y."/>
            <person name="Chew F.T."/>
            <person name="Hui J."/>
            <person name="Leung T.F."/>
            <person name="Tungtrongchitr A."/>
            <person name="Zhong N."/>
            <person name="Liu Z."/>
            <person name="Tsui S."/>
        </authorList>
    </citation>
    <scope>NUCLEOTIDE SEQUENCE</scope>
    <source>
        <strain evidence="3">Derf</strain>
        <tissue evidence="3">Whole organism</tissue>
    </source>
</reference>
<feature type="compositionally biased region" description="Polar residues" evidence="2">
    <location>
        <begin position="23"/>
        <end position="35"/>
    </location>
</feature>
<dbReference type="PRINTS" id="PR00080">
    <property type="entry name" value="SDRFAMILY"/>
</dbReference>
<dbReference type="InterPro" id="IPR020904">
    <property type="entry name" value="Sc_DH/Rdtase_CS"/>
</dbReference>
<dbReference type="FunFam" id="3.40.50.720:FF:000084">
    <property type="entry name" value="Short-chain dehydrogenase reductase"/>
    <property type="match status" value="1"/>
</dbReference>
<keyword evidence="4" id="KW-1185">Reference proteome</keyword>
<dbReference type="InterPro" id="IPR036291">
    <property type="entry name" value="NAD(P)-bd_dom_sf"/>
</dbReference>